<dbReference type="EMBL" id="AEJB01000525">
    <property type="protein sequence ID" value="ELP63325.1"/>
    <property type="molecule type" value="Genomic_DNA"/>
</dbReference>
<gene>
    <name evidence="2" type="ORF">STRTUCAR8_02744</name>
</gene>
<accession>L7EY62</accession>
<organism evidence="2 3">
    <name type="scientific">Streptomyces turgidiscabies (strain Car8)</name>
    <dbReference type="NCBI Taxonomy" id="698760"/>
    <lineage>
        <taxon>Bacteria</taxon>
        <taxon>Bacillati</taxon>
        <taxon>Actinomycetota</taxon>
        <taxon>Actinomycetes</taxon>
        <taxon>Kitasatosporales</taxon>
        <taxon>Streptomycetaceae</taxon>
        <taxon>Streptomyces</taxon>
    </lineage>
</organism>
<feature type="region of interest" description="Disordered" evidence="1">
    <location>
        <begin position="1"/>
        <end position="23"/>
    </location>
</feature>
<keyword evidence="3" id="KW-1185">Reference proteome</keyword>
<dbReference type="Proteomes" id="UP000010931">
    <property type="component" value="Unassembled WGS sequence"/>
</dbReference>
<proteinExistence type="predicted"/>
<comment type="caution">
    <text evidence="2">The sequence shown here is derived from an EMBL/GenBank/DDBJ whole genome shotgun (WGS) entry which is preliminary data.</text>
</comment>
<name>L7EY62_STRT8</name>
<reference evidence="2 3" key="1">
    <citation type="journal article" date="2011" name="Plasmid">
        <title>Streptomyces turgidiscabies Car8 contains a modular pathogenicity island that shares virulence genes with other actinobacterial plant pathogens.</title>
        <authorList>
            <person name="Huguet-Tapia J.C."/>
            <person name="Badger J.H."/>
            <person name="Loria R."/>
            <person name="Pettis G.S."/>
        </authorList>
    </citation>
    <scope>NUCLEOTIDE SEQUENCE [LARGE SCALE GENOMIC DNA]</scope>
    <source>
        <strain evidence="2 3">Car8</strain>
    </source>
</reference>
<protein>
    <submittedName>
        <fullName evidence="2">Uncharacterized protein</fullName>
    </submittedName>
</protein>
<sequence>MGTEVMRASRKLDGSDPPDQISRIGSHISRLIYDVRSTTA</sequence>
<evidence type="ECO:0000256" key="1">
    <source>
        <dbReference type="SAM" id="MobiDB-lite"/>
    </source>
</evidence>
<evidence type="ECO:0000313" key="3">
    <source>
        <dbReference type="Proteomes" id="UP000010931"/>
    </source>
</evidence>
<evidence type="ECO:0000313" key="2">
    <source>
        <dbReference type="EMBL" id="ELP63325.1"/>
    </source>
</evidence>
<dbReference type="AlphaFoldDB" id="L7EY62"/>